<accession>A0A6J5MVQ9</accession>
<name>A0A6J5MVQ9_9CAUD</name>
<feature type="compositionally biased region" description="Low complexity" evidence="1">
    <location>
        <begin position="1"/>
        <end position="15"/>
    </location>
</feature>
<sequence length="137" mass="15712">MSTQQQVAQDVAQGGSMRQNPAPRTTAEEWEEWPKEWIVRADLARELETELTEARAQLLSLHGEIEEQARLVALQRPLLRLTSLWHQLFFLLDITEESDSGNEFRPNYISSCRAVDGERIQKILQEAKQLINAGVKN</sequence>
<gene>
    <name evidence="2" type="ORF">UFOVP574_24</name>
</gene>
<proteinExistence type="predicted"/>
<dbReference type="EMBL" id="LR796549">
    <property type="protein sequence ID" value="CAB4150748.1"/>
    <property type="molecule type" value="Genomic_DNA"/>
</dbReference>
<evidence type="ECO:0000256" key="1">
    <source>
        <dbReference type="SAM" id="MobiDB-lite"/>
    </source>
</evidence>
<reference evidence="2" key="1">
    <citation type="submission" date="2020-04" db="EMBL/GenBank/DDBJ databases">
        <authorList>
            <person name="Chiriac C."/>
            <person name="Salcher M."/>
            <person name="Ghai R."/>
            <person name="Kavagutti S V."/>
        </authorList>
    </citation>
    <scope>NUCLEOTIDE SEQUENCE</scope>
</reference>
<protein>
    <submittedName>
        <fullName evidence="2">Uncharacterized protein</fullName>
    </submittedName>
</protein>
<feature type="region of interest" description="Disordered" evidence="1">
    <location>
        <begin position="1"/>
        <end position="30"/>
    </location>
</feature>
<organism evidence="2">
    <name type="scientific">uncultured Caudovirales phage</name>
    <dbReference type="NCBI Taxonomy" id="2100421"/>
    <lineage>
        <taxon>Viruses</taxon>
        <taxon>Duplodnaviria</taxon>
        <taxon>Heunggongvirae</taxon>
        <taxon>Uroviricota</taxon>
        <taxon>Caudoviricetes</taxon>
        <taxon>Peduoviridae</taxon>
        <taxon>Maltschvirus</taxon>
        <taxon>Maltschvirus maltsch</taxon>
    </lineage>
</organism>
<evidence type="ECO:0000313" key="2">
    <source>
        <dbReference type="EMBL" id="CAB4150748.1"/>
    </source>
</evidence>